<dbReference type="PANTHER" id="PTHR13323">
    <property type="entry name" value="LATE ENDOSOMAL/LYSOSOMAL MP1 INTERACTING PROTEIN"/>
    <property type="match status" value="1"/>
</dbReference>
<dbReference type="EMBL" id="CAAALY010012274">
    <property type="protein sequence ID" value="VEL11597.1"/>
    <property type="molecule type" value="Genomic_DNA"/>
</dbReference>
<dbReference type="Proteomes" id="UP000784294">
    <property type="component" value="Unassembled WGS sequence"/>
</dbReference>
<dbReference type="GO" id="GO:0060090">
    <property type="term" value="F:molecular adaptor activity"/>
    <property type="evidence" value="ECO:0007669"/>
    <property type="project" value="InterPro"/>
</dbReference>
<accession>A0A448WH15</accession>
<reference evidence="3" key="1">
    <citation type="submission" date="2018-11" db="EMBL/GenBank/DDBJ databases">
        <authorList>
            <consortium name="Pathogen Informatics"/>
        </authorList>
    </citation>
    <scope>NUCLEOTIDE SEQUENCE</scope>
</reference>
<proteinExistence type="inferred from homology"/>
<comment type="similarity">
    <text evidence="1">Belongs to the GAMAD family.</text>
</comment>
<dbReference type="SUPFAM" id="SSF103196">
    <property type="entry name" value="Roadblock/LC7 domain"/>
    <property type="match status" value="1"/>
</dbReference>
<dbReference type="Pfam" id="PF03259">
    <property type="entry name" value="Robl_LC7"/>
    <property type="match status" value="1"/>
</dbReference>
<organism evidence="3 4">
    <name type="scientific">Protopolystoma xenopodis</name>
    <dbReference type="NCBI Taxonomy" id="117903"/>
    <lineage>
        <taxon>Eukaryota</taxon>
        <taxon>Metazoa</taxon>
        <taxon>Spiralia</taxon>
        <taxon>Lophotrochozoa</taxon>
        <taxon>Platyhelminthes</taxon>
        <taxon>Monogenea</taxon>
        <taxon>Polyopisthocotylea</taxon>
        <taxon>Polystomatidea</taxon>
        <taxon>Polystomatidae</taxon>
        <taxon>Protopolystoma</taxon>
    </lineage>
</organism>
<dbReference type="GO" id="GO:0032008">
    <property type="term" value="P:positive regulation of TOR signaling"/>
    <property type="evidence" value="ECO:0007669"/>
    <property type="project" value="InterPro"/>
</dbReference>
<dbReference type="InterPro" id="IPR004942">
    <property type="entry name" value="Roadblock/LAMTOR2_dom"/>
</dbReference>
<keyword evidence="4" id="KW-1185">Reference proteome</keyword>
<sequence>MIKMLRSRALTSVLNKENTGGIKTILLISTEGVLFAYTSFSEDVERTKAAITASIWNLYQRQLDQRGAHSAPNLLQ</sequence>
<gene>
    <name evidence="3" type="ORF">PXEA_LOCUS5037</name>
</gene>
<name>A0A448WH15_9PLAT</name>
<dbReference type="InterPro" id="IPR037587">
    <property type="entry name" value="LAMTOR2-like"/>
</dbReference>
<dbReference type="GO" id="GO:0005085">
    <property type="term" value="F:guanyl-nucleotide exchange factor activity"/>
    <property type="evidence" value="ECO:0007669"/>
    <property type="project" value="InterPro"/>
</dbReference>
<evidence type="ECO:0000313" key="4">
    <source>
        <dbReference type="Proteomes" id="UP000784294"/>
    </source>
</evidence>
<feature type="domain" description="Roadblock/LAMTOR2" evidence="2">
    <location>
        <begin position="17"/>
        <end position="65"/>
    </location>
</feature>
<evidence type="ECO:0000313" key="3">
    <source>
        <dbReference type="EMBL" id="VEL11597.1"/>
    </source>
</evidence>
<protein>
    <recommendedName>
        <fullName evidence="2">Roadblock/LAMTOR2 domain-containing protein</fullName>
    </recommendedName>
</protein>
<dbReference type="Gene3D" id="3.30.450.30">
    <property type="entry name" value="Dynein light chain 2a, cytoplasmic"/>
    <property type="match status" value="1"/>
</dbReference>
<dbReference type="AlphaFoldDB" id="A0A448WH15"/>
<evidence type="ECO:0000259" key="2">
    <source>
        <dbReference type="Pfam" id="PF03259"/>
    </source>
</evidence>
<comment type="caution">
    <text evidence="3">The sequence shown here is derived from an EMBL/GenBank/DDBJ whole genome shotgun (WGS) entry which is preliminary data.</text>
</comment>
<evidence type="ECO:0000256" key="1">
    <source>
        <dbReference type="ARBA" id="ARBA00007191"/>
    </source>
</evidence>
<dbReference type="OrthoDB" id="271745at2759"/>